<dbReference type="RefSeq" id="WP_058504601.1">
    <property type="nucleotide sequence ID" value="NZ_CAAAIF010000009.1"/>
</dbReference>
<sequence length="117" mass="12395">MREKDEQDHSIVCAGVVGTVTGGLLGTLLGFLYMVYLIRNPDRFDSKELSTYILFCVLSTPASGITGAALGGSAGVGGAFTAKIARKTFSFFQELLSKQDSLDDRCLDSNKASSATC</sequence>
<proteinExistence type="predicted"/>
<gene>
    <name evidence="2" type="ORF">Lnau_1607</name>
</gene>
<keyword evidence="1" id="KW-1133">Transmembrane helix</keyword>
<evidence type="ECO:0000256" key="1">
    <source>
        <dbReference type="SAM" id="Phobius"/>
    </source>
</evidence>
<name>A0A0W0WWE2_9GAMM</name>
<comment type="caution">
    <text evidence="2">The sequence shown here is derived from an EMBL/GenBank/DDBJ whole genome shotgun (WGS) entry which is preliminary data.</text>
</comment>
<dbReference type="EMBL" id="LNYO01000013">
    <property type="protein sequence ID" value="KTD36623.1"/>
    <property type="molecule type" value="Genomic_DNA"/>
</dbReference>
<evidence type="ECO:0000313" key="3">
    <source>
        <dbReference type="Proteomes" id="UP000054725"/>
    </source>
</evidence>
<reference evidence="2 3" key="1">
    <citation type="submission" date="2015-11" db="EMBL/GenBank/DDBJ databases">
        <title>Genomic analysis of 38 Legionella species identifies large and diverse effector repertoires.</title>
        <authorList>
            <person name="Burstein D."/>
            <person name="Amaro F."/>
            <person name="Zusman T."/>
            <person name="Lifshitz Z."/>
            <person name="Cohen O."/>
            <person name="Gilbert J.A."/>
            <person name="Pupko T."/>
            <person name="Shuman H.A."/>
            <person name="Segal G."/>
        </authorList>
    </citation>
    <scope>NUCLEOTIDE SEQUENCE [LARGE SCALE GENOMIC DNA]</scope>
    <source>
        <strain evidence="2 3">ATCC 49506</strain>
    </source>
</reference>
<dbReference type="AlphaFoldDB" id="A0A0W0WWE2"/>
<keyword evidence="1" id="KW-0812">Transmembrane</keyword>
<feature type="transmembrane region" description="Helical" evidence="1">
    <location>
        <begin position="12"/>
        <end position="38"/>
    </location>
</feature>
<keyword evidence="3" id="KW-1185">Reference proteome</keyword>
<dbReference type="PATRIC" id="fig|45070.6.peg.1682"/>
<accession>A0A0W0WWE2</accession>
<organism evidence="2 3">
    <name type="scientific">Legionella nautarum</name>
    <dbReference type="NCBI Taxonomy" id="45070"/>
    <lineage>
        <taxon>Bacteria</taxon>
        <taxon>Pseudomonadati</taxon>
        <taxon>Pseudomonadota</taxon>
        <taxon>Gammaproteobacteria</taxon>
        <taxon>Legionellales</taxon>
        <taxon>Legionellaceae</taxon>
        <taxon>Legionella</taxon>
    </lineage>
</organism>
<evidence type="ECO:0008006" key="4">
    <source>
        <dbReference type="Google" id="ProtNLM"/>
    </source>
</evidence>
<protein>
    <recommendedName>
        <fullName evidence="4">Transmembrane protein</fullName>
    </recommendedName>
</protein>
<keyword evidence="1" id="KW-0472">Membrane</keyword>
<evidence type="ECO:0000313" key="2">
    <source>
        <dbReference type="EMBL" id="KTD36623.1"/>
    </source>
</evidence>
<dbReference type="Proteomes" id="UP000054725">
    <property type="component" value="Unassembled WGS sequence"/>
</dbReference>
<feature type="transmembrane region" description="Helical" evidence="1">
    <location>
        <begin position="50"/>
        <end position="80"/>
    </location>
</feature>